<sequence length="170" mass="18543">MSFKEIEVMLSFTEQTNPSSGLASHLLLLAAETRNSEVSKLLLDHGANIKVQDDDKRTALHRCQHCPRLGKHGGLKVANLFLDKHGDLLDKQDKSGKTALYMACEIGHFDMADLLMKRGADADVVEVNGRTALYTACEKGELKIVRRLLQHRANPNTAGPGGCTPLVVAV</sequence>
<evidence type="ECO:0000313" key="4">
    <source>
        <dbReference type="EMBL" id="KAH6877198.1"/>
    </source>
</evidence>
<evidence type="ECO:0000256" key="3">
    <source>
        <dbReference type="PROSITE-ProRule" id="PRU00023"/>
    </source>
</evidence>
<feature type="repeat" description="ANK" evidence="3">
    <location>
        <begin position="95"/>
        <end position="127"/>
    </location>
</feature>
<evidence type="ECO:0000313" key="5">
    <source>
        <dbReference type="Proteomes" id="UP000777438"/>
    </source>
</evidence>
<dbReference type="PANTHER" id="PTHR24198:SF165">
    <property type="entry name" value="ANKYRIN REPEAT-CONTAINING PROTEIN-RELATED"/>
    <property type="match status" value="1"/>
</dbReference>
<feature type="repeat" description="ANK" evidence="3">
    <location>
        <begin position="27"/>
        <end position="54"/>
    </location>
</feature>
<dbReference type="Gene3D" id="1.25.40.20">
    <property type="entry name" value="Ankyrin repeat-containing domain"/>
    <property type="match status" value="1"/>
</dbReference>
<dbReference type="Pfam" id="PF12796">
    <property type="entry name" value="Ank_2"/>
    <property type="match status" value="1"/>
</dbReference>
<keyword evidence="5" id="KW-1185">Reference proteome</keyword>
<dbReference type="OrthoDB" id="5241264at2759"/>
<dbReference type="PROSITE" id="PS50088">
    <property type="entry name" value="ANK_REPEAT"/>
    <property type="match status" value="3"/>
</dbReference>
<feature type="repeat" description="ANK" evidence="3">
    <location>
        <begin position="128"/>
        <end position="160"/>
    </location>
</feature>
<comment type="caution">
    <text evidence="4">The sequence shown here is derived from an EMBL/GenBank/DDBJ whole genome shotgun (WGS) entry which is preliminary data.</text>
</comment>
<evidence type="ECO:0000256" key="2">
    <source>
        <dbReference type="ARBA" id="ARBA00023043"/>
    </source>
</evidence>
<dbReference type="Proteomes" id="UP000777438">
    <property type="component" value="Unassembled WGS sequence"/>
</dbReference>
<evidence type="ECO:0000256" key="1">
    <source>
        <dbReference type="ARBA" id="ARBA00022737"/>
    </source>
</evidence>
<keyword evidence="1" id="KW-0677">Repeat</keyword>
<dbReference type="Pfam" id="PF00023">
    <property type="entry name" value="Ank"/>
    <property type="match status" value="1"/>
</dbReference>
<dbReference type="SMART" id="SM00248">
    <property type="entry name" value="ANK"/>
    <property type="match status" value="4"/>
</dbReference>
<dbReference type="PANTHER" id="PTHR24198">
    <property type="entry name" value="ANKYRIN REPEAT AND PROTEIN KINASE DOMAIN-CONTAINING PROTEIN"/>
    <property type="match status" value="1"/>
</dbReference>
<reference evidence="4 5" key="1">
    <citation type="journal article" date="2021" name="Nat. Commun.">
        <title>Genetic determinants of endophytism in the Arabidopsis root mycobiome.</title>
        <authorList>
            <person name="Mesny F."/>
            <person name="Miyauchi S."/>
            <person name="Thiergart T."/>
            <person name="Pickel B."/>
            <person name="Atanasova L."/>
            <person name="Karlsson M."/>
            <person name="Huettel B."/>
            <person name="Barry K.W."/>
            <person name="Haridas S."/>
            <person name="Chen C."/>
            <person name="Bauer D."/>
            <person name="Andreopoulos W."/>
            <person name="Pangilinan J."/>
            <person name="LaButti K."/>
            <person name="Riley R."/>
            <person name="Lipzen A."/>
            <person name="Clum A."/>
            <person name="Drula E."/>
            <person name="Henrissat B."/>
            <person name="Kohler A."/>
            <person name="Grigoriev I.V."/>
            <person name="Martin F.M."/>
            <person name="Hacquard S."/>
        </authorList>
    </citation>
    <scope>NUCLEOTIDE SEQUENCE [LARGE SCALE GENOMIC DNA]</scope>
    <source>
        <strain evidence="4 5">MPI-CAGE-CH-0241</strain>
    </source>
</reference>
<dbReference type="InterPro" id="IPR036770">
    <property type="entry name" value="Ankyrin_rpt-contain_sf"/>
</dbReference>
<accession>A0A9P9AJG9</accession>
<feature type="non-terminal residue" evidence="4">
    <location>
        <position position="170"/>
    </location>
</feature>
<gene>
    <name evidence="4" type="ORF">B0T10DRAFT_413710</name>
</gene>
<protein>
    <submittedName>
        <fullName evidence="4">Ankyrin repeat-containing domain protein</fullName>
    </submittedName>
</protein>
<proteinExistence type="predicted"/>
<dbReference type="AlphaFoldDB" id="A0A9P9AJG9"/>
<dbReference type="InterPro" id="IPR002110">
    <property type="entry name" value="Ankyrin_rpt"/>
</dbReference>
<keyword evidence="2 3" id="KW-0040">ANK repeat</keyword>
<dbReference type="SUPFAM" id="SSF48403">
    <property type="entry name" value="Ankyrin repeat"/>
    <property type="match status" value="1"/>
</dbReference>
<dbReference type="EMBL" id="JAGPYM010000031">
    <property type="protein sequence ID" value="KAH6877198.1"/>
    <property type="molecule type" value="Genomic_DNA"/>
</dbReference>
<dbReference type="PROSITE" id="PS50297">
    <property type="entry name" value="ANK_REP_REGION"/>
    <property type="match status" value="2"/>
</dbReference>
<organism evidence="4 5">
    <name type="scientific">Thelonectria olida</name>
    <dbReference type="NCBI Taxonomy" id="1576542"/>
    <lineage>
        <taxon>Eukaryota</taxon>
        <taxon>Fungi</taxon>
        <taxon>Dikarya</taxon>
        <taxon>Ascomycota</taxon>
        <taxon>Pezizomycotina</taxon>
        <taxon>Sordariomycetes</taxon>
        <taxon>Hypocreomycetidae</taxon>
        <taxon>Hypocreales</taxon>
        <taxon>Nectriaceae</taxon>
        <taxon>Thelonectria</taxon>
    </lineage>
</organism>
<name>A0A9P9AJG9_9HYPO</name>